<dbReference type="GO" id="GO:0016747">
    <property type="term" value="F:acyltransferase activity, transferring groups other than amino-acyl groups"/>
    <property type="evidence" value="ECO:0007669"/>
    <property type="project" value="InterPro"/>
</dbReference>
<evidence type="ECO:0000256" key="1">
    <source>
        <dbReference type="ARBA" id="ARBA00022679"/>
    </source>
</evidence>
<organism evidence="4 5">
    <name type="scientific">Oceanotoga teriensis</name>
    <dbReference type="NCBI Taxonomy" id="515440"/>
    <lineage>
        <taxon>Bacteria</taxon>
        <taxon>Thermotogati</taxon>
        <taxon>Thermotogota</taxon>
        <taxon>Thermotogae</taxon>
        <taxon>Petrotogales</taxon>
        <taxon>Petrotogaceae</taxon>
        <taxon>Oceanotoga</taxon>
    </lineage>
</organism>
<accession>A0AA45C5L4</accession>
<dbReference type="PROSITE" id="PS51186">
    <property type="entry name" value="GNAT"/>
    <property type="match status" value="1"/>
</dbReference>
<reference evidence="4 5" key="1">
    <citation type="submission" date="2018-05" db="EMBL/GenBank/DDBJ databases">
        <title>Genomic Encyclopedia of Type Strains, Phase IV (KMG-IV): sequencing the most valuable type-strain genomes for metagenomic binning, comparative biology and taxonomic classification.</title>
        <authorList>
            <person name="Goeker M."/>
        </authorList>
    </citation>
    <scope>NUCLEOTIDE SEQUENCE [LARGE SCALE GENOMIC DNA]</scope>
    <source>
        <strain evidence="4 5">DSM 24906</strain>
    </source>
</reference>
<dbReference type="Proteomes" id="UP000245921">
    <property type="component" value="Unassembled WGS sequence"/>
</dbReference>
<feature type="domain" description="N-acetyltransferase" evidence="3">
    <location>
        <begin position="14"/>
        <end position="160"/>
    </location>
</feature>
<dbReference type="AlphaFoldDB" id="A0AA45C5L4"/>
<sequence length="160" mass="18191">MFKLKNMNTESINLEFVTSREDFLEDDIDFTKNEVAEFLHEHLGRFGDPLEDIIDAIDYALSDEKGKGGFVLVLHDQDEIIGSVVINNTGMNGYIPENILVYIAVHDEYRGKGIGGNLIKETAKKCKGDIALHVEYDNPARKLYERSGFKSKYAEMRLKN</sequence>
<dbReference type="Pfam" id="PF13508">
    <property type="entry name" value="Acetyltransf_7"/>
    <property type="match status" value="1"/>
</dbReference>
<proteinExistence type="predicted"/>
<dbReference type="SUPFAM" id="SSF55729">
    <property type="entry name" value="Acyl-CoA N-acyltransferases (Nat)"/>
    <property type="match status" value="1"/>
</dbReference>
<dbReference type="EMBL" id="QGGI01000016">
    <property type="protein sequence ID" value="PWJ89031.1"/>
    <property type="molecule type" value="Genomic_DNA"/>
</dbReference>
<dbReference type="InterPro" id="IPR050680">
    <property type="entry name" value="YpeA/RimI_acetyltransf"/>
</dbReference>
<evidence type="ECO:0000256" key="2">
    <source>
        <dbReference type="ARBA" id="ARBA00023315"/>
    </source>
</evidence>
<dbReference type="PANTHER" id="PTHR43420">
    <property type="entry name" value="ACETYLTRANSFERASE"/>
    <property type="match status" value="1"/>
</dbReference>
<gene>
    <name evidence="4" type="ORF">C7380_11644</name>
</gene>
<evidence type="ECO:0000313" key="5">
    <source>
        <dbReference type="Proteomes" id="UP000245921"/>
    </source>
</evidence>
<protein>
    <submittedName>
        <fullName evidence="4">Acetyltransferase (GNAT) family protein</fullName>
    </submittedName>
</protein>
<dbReference type="InterPro" id="IPR000182">
    <property type="entry name" value="GNAT_dom"/>
</dbReference>
<keyword evidence="1" id="KW-0808">Transferase</keyword>
<keyword evidence="5" id="KW-1185">Reference proteome</keyword>
<name>A0AA45C5L4_9BACT</name>
<dbReference type="RefSeq" id="WP_206050584.1">
    <property type="nucleotide sequence ID" value="NZ_JAMHJO010000004.1"/>
</dbReference>
<dbReference type="CDD" id="cd04301">
    <property type="entry name" value="NAT_SF"/>
    <property type="match status" value="1"/>
</dbReference>
<comment type="caution">
    <text evidence="4">The sequence shown here is derived from an EMBL/GenBank/DDBJ whole genome shotgun (WGS) entry which is preliminary data.</text>
</comment>
<evidence type="ECO:0000313" key="4">
    <source>
        <dbReference type="EMBL" id="PWJ89031.1"/>
    </source>
</evidence>
<keyword evidence="2" id="KW-0012">Acyltransferase</keyword>
<dbReference type="Gene3D" id="3.40.630.30">
    <property type="match status" value="1"/>
</dbReference>
<evidence type="ECO:0000259" key="3">
    <source>
        <dbReference type="PROSITE" id="PS51186"/>
    </source>
</evidence>
<dbReference type="PANTHER" id="PTHR43420:SF12">
    <property type="entry name" value="N-ACETYLTRANSFERASE DOMAIN-CONTAINING PROTEIN"/>
    <property type="match status" value="1"/>
</dbReference>
<dbReference type="InterPro" id="IPR016181">
    <property type="entry name" value="Acyl_CoA_acyltransferase"/>
</dbReference>